<dbReference type="EMBL" id="CR382124">
    <property type="protein sequence ID" value="CAH00682.1"/>
    <property type="molecule type" value="Genomic_DNA"/>
</dbReference>
<protein>
    <submittedName>
        <fullName evidence="1">KLLA0D11770p</fullName>
    </submittedName>
</protein>
<dbReference type="InParanoid" id="Q6CR53"/>
<dbReference type="Gene3D" id="3.10.20.720">
    <property type="match status" value="1"/>
</dbReference>
<sequence>MDGEQHIIGTAKMERTLRNDNNNVDITVTKNKLARLGAQAIVKLITTWLDTHAINDSQLVSDNLVELVKKHGVRNIANMAVTSWWPSLSREQLSQLDIWSVLCDTSTNQWVASRCLDRDGKQFIVNVEPNELINGMREQFKRLYELDVNIEENDDLSMYICRVQLFESTGDLIINTHKPFYFAIMPGHSIIFHSLQSDTHSQLILLAFSKLHSKTIRLERISRKPTTSLHELNLSLGLPSVNTTGYGIWSVYSGKDALEPSPLIEPKDHPINHTLSDSLIKDQTRRRSDIAMLKFKGSISGVRRQRIYAMKRMNDRVYGNSDTNLKEITKYDSLLPVRRVKFTYEDTKMKGKIQINLSGKDIFGGLHELSDKGLLDPVVMPDWLCGDYGDTSGNVEDGVFTPNPVGGLI</sequence>
<dbReference type="Proteomes" id="UP000000598">
    <property type="component" value="Chromosome D"/>
</dbReference>
<proteinExistence type="predicted"/>
<dbReference type="GO" id="GO:0034080">
    <property type="term" value="P:CENP-A containing chromatin assembly"/>
    <property type="evidence" value="ECO:0007669"/>
    <property type="project" value="InterPro"/>
</dbReference>
<dbReference type="HOGENOM" id="CLU_031572_0_0_1"/>
<evidence type="ECO:0000313" key="2">
    <source>
        <dbReference type="Proteomes" id="UP000000598"/>
    </source>
</evidence>
<dbReference type="FunCoup" id="Q6CR53">
    <property type="interactions" value="83"/>
</dbReference>
<dbReference type="OMA" id="TAKMERT"/>
<dbReference type="PaxDb" id="284590-Q6CR53"/>
<dbReference type="eggNOG" id="ENOG502QVRZ">
    <property type="taxonomic scope" value="Eukaryota"/>
</dbReference>
<evidence type="ECO:0000313" key="1">
    <source>
        <dbReference type="EMBL" id="CAH00682.1"/>
    </source>
</evidence>
<dbReference type="STRING" id="284590.Q6CR53"/>
<reference evidence="1 2" key="1">
    <citation type="journal article" date="2004" name="Nature">
        <title>Genome evolution in yeasts.</title>
        <authorList>
            <consortium name="Genolevures"/>
            <person name="Dujon B."/>
            <person name="Sherman D."/>
            <person name="Fischer G."/>
            <person name="Durrens P."/>
            <person name="Casaregola S."/>
            <person name="Lafontaine I."/>
            <person name="de Montigny J."/>
            <person name="Marck C."/>
            <person name="Neuveglise C."/>
            <person name="Talla E."/>
            <person name="Goffard N."/>
            <person name="Frangeul L."/>
            <person name="Aigle M."/>
            <person name="Anthouard V."/>
            <person name="Babour A."/>
            <person name="Barbe V."/>
            <person name="Barnay S."/>
            <person name="Blanchin S."/>
            <person name="Beckerich J.M."/>
            <person name="Beyne E."/>
            <person name="Bleykasten C."/>
            <person name="Boisrame A."/>
            <person name="Boyer J."/>
            <person name="Cattolico L."/>
            <person name="Confanioleri F."/>
            <person name="de Daruvar A."/>
            <person name="Despons L."/>
            <person name="Fabre E."/>
            <person name="Fairhead C."/>
            <person name="Ferry-Dumazet H."/>
            <person name="Groppi A."/>
            <person name="Hantraye F."/>
            <person name="Hennequin C."/>
            <person name="Jauniaux N."/>
            <person name="Joyet P."/>
            <person name="Kachouri R."/>
            <person name="Kerrest A."/>
            <person name="Koszul R."/>
            <person name="Lemaire M."/>
            <person name="Lesur I."/>
            <person name="Ma L."/>
            <person name="Muller H."/>
            <person name="Nicaud J.M."/>
            <person name="Nikolski M."/>
            <person name="Oztas S."/>
            <person name="Ozier-Kalogeropoulos O."/>
            <person name="Pellenz S."/>
            <person name="Potier S."/>
            <person name="Richard G.F."/>
            <person name="Straub M.L."/>
            <person name="Suleau A."/>
            <person name="Swennene D."/>
            <person name="Tekaia F."/>
            <person name="Wesolowski-Louvel M."/>
            <person name="Westhof E."/>
            <person name="Wirth B."/>
            <person name="Zeniou-Meyer M."/>
            <person name="Zivanovic I."/>
            <person name="Bolotin-Fukuhara M."/>
            <person name="Thierry A."/>
            <person name="Bouchier C."/>
            <person name="Caudron B."/>
            <person name="Scarpelli C."/>
            <person name="Gaillardin C."/>
            <person name="Weissenbach J."/>
            <person name="Wincker P."/>
            <person name="Souciet J.L."/>
        </authorList>
    </citation>
    <scope>NUCLEOTIDE SEQUENCE [LARGE SCALE GENOMIC DNA]</scope>
    <source>
        <strain evidence="2">ATCC 8585 / CBS 2359 / DSM 70799 / NBRC 1267 / NRRL Y-1140 / WM37</strain>
    </source>
</reference>
<organism evidence="1 2">
    <name type="scientific">Kluyveromyces lactis (strain ATCC 8585 / CBS 2359 / DSM 70799 / NBRC 1267 / NRRL Y-1140 / WM37)</name>
    <name type="common">Yeast</name>
    <name type="synonym">Candida sphaerica</name>
    <dbReference type="NCBI Taxonomy" id="284590"/>
    <lineage>
        <taxon>Eukaryota</taxon>
        <taxon>Fungi</taxon>
        <taxon>Dikarya</taxon>
        <taxon>Ascomycota</taxon>
        <taxon>Saccharomycotina</taxon>
        <taxon>Saccharomycetes</taxon>
        <taxon>Saccharomycetales</taxon>
        <taxon>Saccharomycetaceae</taxon>
        <taxon>Kluyveromyces</taxon>
    </lineage>
</organism>
<accession>Q6CR53</accession>
<keyword evidence="2" id="KW-1185">Reference proteome</keyword>
<dbReference type="Pfam" id="PF05238">
    <property type="entry name" value="CENP-N"/>
    <property type="match status" value="1"/>
</dbReference>
<dbReference type="InterPro" id="IPR007902">
    <property type="entry name" value="Chl4/mis15/CENP-N"/>
</dbReference>
<gene>
    <name evidence="1" type="ORF">KLLA0_D11770g</name>
</gene>
<name>Q6CR53_KLULA</name>
<dbReference type="GO" id="GO:0007059">
    <property type="term" value="P:chromosome segregation"/>
    <property type="evidence" value="ECO:0007669"/>
    <property type="project" value="InterPro"/>
</dbReference>
<dbReference type="AlphaFoldDB" id="Q6CR53"/>
<dbReference type="KEGG" id="kla:KLLA0_D11770g"/>